<dbReference type="EMBL" id="LXJU01000022">
    <property type="protein sequence ID" value="OGE49323.1"/>
    <property type="molecule type" value="Genomic_DNA"/>
</dbReference>
<proteinExistence type="inferred from homology"/>
<dbReference type="Pfam" id="PF01565">
    <property type="entry name" value="FAD_binding_4"/>
    <property type="match status" value="1"/>
</dbReference>
<protein>
    <recommendedName>
        <fullName evidence="7">FAD-binding PCMH-type domain-containing protein</fullName>
    </recommendedName>
</protein>
<keyword evidence="5" id="KW-0560">Oxidoreductase</keyword>
<dbReference type="AlphaFoldDB" id="A0A1F5L7X9"/>
<comment type="caution">
    <text evidence="8">The sequence shown here is derived from an EMBL/GenBank/DDBJ whole genome shotgun (WGS) entry which is preliminary data.</text>
</comment>
<dbReference type="InterPro" id="IPR036318">
    <property type="entry name" value="FAD-bd_PCMH-like_sf"/>
</dbReference>
<evidence type="ECO:0000256" key="1">
    <source>
        <dbReference type="ARBA" id="ARBA00001974"/>
    </source>
</evidence>
<evidence type="ECO:0000313" key="8">
    <source>
        <dbReference type="EMBL" id="OGE49323.1"/>
    </source>
</evidence>
<evidence type="ECO:0000256" key="4">
    <source>
        <dbReference type="ARBA" id="ARBA00022827"/>
    </source>
</evidence>
<feature type="chain" id="PRO_5009519332" description="FAD-binding PCMH-type domain-containing protein" evidence="6">
    <location>
        <begin position="20"/>
        <end position="604"/>
    </location>
</feature>
<keyword evidence="4" id="KW-0274">FAD</keyword>
<gene>
    <name evidence="8" type="ORF">PENARI_c022G02362</name>
</gene>
<dbReference type="InterPro" id="IPR006094">
    <property type="entry name" value="Oxid_FAD_bind_N"/>
</dbReference>
<dbReference type="PANTHER" id="PTHR42973">
    <property type="entry name" value="BINDING OXIDOREDUCTASE, PUTATIVE (AFU_ORTHOLOGUE AFUA_1G17690)-RELATED"/>
    <property type="match status" value="1"/>
</dbReference>
<keyword evidence="6" id="KW-0732">Signal</keyword>
<dbReference type="OrthoDB" id="9983560at2759"/>
<dbReference type="InterPro" id="IPR016169">
    <property type="entry name" value="FAD-bd_PCMH_sub2"/>
</dbReference>
<dbReference type="GO" id="GO:0071949">
    <property type="term" value="F:FAD binding"/>
    <property type="evidence" value="ECO:0007669"/>
    <property type="project" value="InterPro"/>
</dbReference>
<evidence type="ECO:0000256" key="3">
    <source>
        <dbReference type="ARBA" id="ARBA00022630"/>
    </source>
</evidence>
<dbReference type="PROSITE" id="PS51387">
    <property type="entry name" value="FAD_PCMH"/>
    <property type="match status" value="1"/>
</dbReference>
<feature type="domain" description="FAD-binding PCMH-type" evidence="7">
    <location>
        <begin position="117"/>
        <end position="297"/>
    </location>
</feature>
<dbReference type="GeneID" id="34580067"/>
<dbReference type="STRING" id="1835702.A0A1F5L7X9"/>
<dbReference type="GO" id="GO:0016491">
    <property type="term" value="F:oxidoreductase activity"/>
    <property type="evidence" value="ECO:0007669"/>
    <property type="project" value="UniProtKB-KW"/>
</dbReference>
<dbReference type="SUPFAM" id="SSF56176">
    <property type="entry name" value="FAD-binding/transporter-associated domain-like"/>
    <property type="match status" value="1"/>
</dbReference>
<organism evidence="8 9">
    <name type="scientific">Penicillium arizonense</name>
    <dbReference type="NCBI Taxonomy" id="1835702"/>
    <lineage>
        <taxon>Eukaryota</taxon>
        <taxon>Fungi</taxon>
        <taxon>Dikarya</taxon>
        <taxon>Ascomycota</taxon>
        <taxon>Pezizomycotina</taxon>
        <taxon>Eurotiomycetes</taxon>
        <taxon>Eurotiomycetidae</taxon>
        <taxon>Eurotiales</taxon>
        <taxon>Aspergillaceae</taxon>
        <taxon>Penicillium</taxon>
    </lineage>
</organism>
<sequence length="604" mass="65187">MFFARTIYPLLSLLTASFASLDCKVSPADSAWPSSDDWAALNHSIGGVLLETAPVASSCYPGNPFNSPENCTDIQAQWPYSAYHAAWPESIDFPIYTNNSCIPKGATGWSKSRGCSIGGLPRYIVNATRLEHISEAMKWASQRNIRIVVKGTGHDLNGRSTGAFALSIWTHNFKHIERRRAWSLPGRNETDDVVICGSGNNWGSVYTAVHRQNRTVVGGEDGTVGLGGLIQNGGHGFLSSHYGLASDQVYQVTVVTTDGRVLVANSAQNDDLFWAIRGGGGGQYGVVTEFVLKTYPVPENVVMGGFSFYAANSSTNGGTASWNALSEVVSSIPDLMDGGLNGNVTAYTKTSAMALGLTEAPPGVAAIVGFVGLNMTTGHMDAIVDKLAARVASIGHGSYLNISQQQASTQNYWSFVKPNPLSSNSAGAVSLMTSRLLGRRELSDIPQDDLKVYLQQALISENPDSGTMLLFGLQGGRGPAKVPKYMRGSVLPAWRTAYTHTFTLGASINATGDPSESLKAGADWYEVAKEPVWRNWAPNTGSYMNEGNPFSSTWKDDFYGKNYEKLLAIKRKYDPSESLFVWSGVGSDLWNYDLKSGLLCRVKR</sequence>
<dbReference type="Gene3D" id="3.30.465.10">
    <property type="match status" value="1"/>
</dbReference>
<keyword evidence="3" id="KW-0285">Flavoprotein</keyword>
<keyword evidence="9" id="KW-1185">Reference proteome</keyword>
<evidence type="ECO:0000256" key="2">
    <source>
        <dbReference type="ARBA" id="ARBA00005466"/>
    </source>
</evidence>
<dbReference type="PANTHER" id="PTHR42973:SF39">
    <property type="entry name" value="FAD-BINDING PCMH-TYPE DOMAIN-CONTAINING PROTEIN"/>
    <property type="match status" value="1"/>
</dbReference>
<dbReference type="Pfam" id="PF08031">
    <property type="entry name" value="BBE"/>
    <property type="match status" value="1"/>
</dbReference>
<evidence type="ECO:0000256" key="6">
    <source>
        <dbReference type="SAM" id="SignalP"/>
    </source>
</evidence>
<reference evidence="8 9" key="1">
    <citation type="journal article" date="2016" name="Sci. Rep.">
        <title>Penicillium arizonense, a new, genome sequenced fungal species, reveals a high chemical diversity in secreted metabolites.</title>
        <authorList>
            <person name="Grijseels S."/>
            <person name="Nielsen J.C."/>
            <person name="Randelovic M."/>
            <person name="Nielsen J."/>
            <person name="Nielsen K.F."/>
            <person name="Workman M."/>
            <person name="Frisvad J.C."/>
        </authorList>
    </citation>
    <scope>NUCLEOTIDE SEQUENCE [LARGE SCALE GENOMIC DNA]</scope>
    <source>
        <strain evidence="8 9">CBS 141311</strain>
    </source>
</reference>
<dbReference type="InterPro" id="IPR016166">
    <property type="entry name" value="FAD-bd_PCMH"/>
</dbReference>
<dbReference type="RefSeq" id="XP_022484774.1">
    <property type="nucleotide sequence ID" value="XM_022635333.1"/>
</dbReference>
<accession>A0A1F5L7X9</accession>
<dbReference type="InterPro" id="IPR050416">
    <property type="entry name" value="FAD-linked_Oxidoreductase"/>
</dbReference>
<feature type="signal peptide" evidence="6">
    <location>
        <begin position="1"/>
        <end position="19"/>
    </location>
</feature>
<dbReference type="Gene3D" id="3.40.462.20">
    <property type="match status" value="1"/>
</dbReference>
<comment type="cofactor">
    <cofactor evidence="1">
        <name>FAD</name>
        <dbReference type="ChEBI" id="CHEBI:57692"/>
    </cofactor>
</comment>
<name>A0A1F5L7X9_PENAI</name>
<evidence type="ECO:0000256" key="5">
    <source>
        <dbReference type="ARBA" id="ARBA00023002"/>
    </source>
</evidence>
<dbReference type="Proteomes" id="UP000177622">
    <property type="component" value="Unassembled WGS sequence"/>
</dbReference>
<dbReference type="InterPro" id="IPR012951">
    <property type="entry name" value="BBE"/>
</dbReference>
<evidence type="ECO:0000259" key="7">
    <source>
        <dbReference type="PROSITE" id="PS51387"/>
    </source>
</evidence>
<evidence type="ECO:0000313" key="9">
    <source>
        <dbReference type="Proteomes" id="UP000177622"/>
    </source>
</evidence>
<comment type="similarity">
    <text evidence="2">Belongs to the oxygen-dependent FAD-linked oxidoreductase family.</text>
</comment>